<feature type="chain" id="PRO_5038768589" description="FlgO domain-containing protein" evidence="1">
    <location>
        <begin position="22"/>
        <end position="338"/>
    </location>
</feature>
<dbReference type="EMBL" id="JAEPCM010000843">
    <property type="protein sequence ID" value="MCG7949050.1"/>
    <property type="molecule type" value="Genomic_DNA"/>
</dbReference>
<proteinExistence type="predicted"/>
<keyword evidence="1" id="KW-0732">Signal</keyword>
<evidence type="ECO:0008006" key="4">
    <source>
        <dbReference type="Google" id="ProtNLM"/>
    </source>
</evidence>
<dbReference type="Proteomes" id="UP000886667">
    <property type="component" value="Unassembled WGS sequence"/>
</dbReference>
<reference evidence="2" key="1">
    <citation type="journal article" date="2021" name="Proc. Natl. Acad. Sci. U.S.A.">
        <title>Global biogeography of chemosynthetic symbionts reveals both localized and globally distributed symbiont groups. .</title>
        <authorList>
            <person name="Osvatic J.T."/>
            <person name="Wilkins L.G.E."/>
            <person name="Leibrecht L."/>
            <person name="Leray M."/>
            <person name="Zauner S."/>
            <person name="Polzin J."/>
            <person name="Camacho Y."/>
            <person name="Gros O."/>
            <person name="van Gils J.A."/>
            <person name="Eisen J.A."/>
            <person name="Petersen J.M."/>
            <person name="Yuen B."/>
        </authorList>
    </citation>
    <scope>NUCLEOTIDE SEQUENCE</scope>
    <source>
        <strain evidence="2">MAGclacostrist064TRANS</strain>
    </source>
</reference>
<comment type="caution">
    <text evidence="2">The sequence shown here is derived from an EMBL/GenBank/DDBJ whole genome shotgun (WGS) entry which is preliminary data.</text>
</comment>
<dbReference type="AlphaFoldDB" id="A0A9E4T6F2"/>
<evidence type="ECO:0000313" key="3">
    <source>
        <dbReference type="Proteomes" id="UP000886667"/>
    </source>
</evidence>
<evidence type="ECO:0000256" key="1">
    <source>
        <dbReference type="SAM" id="SignalP"/>
    </source>
</evidence>
<sequence length="338" mass="37939">MKHLTTALLPLLMISSYASHAQNLKTVPLQENGTTTAYVSVPADVRCNVQIPDVPTAFCAGSGNRIYHLTAAFLQHPVDPQQYFNQLVQQLSAEAPEAKIVNQYRVPEITQHMANRDTQLVYKNGQQVVTYAIDIIDAETNEKSSAAFVISSLPNNGAPVTNVDIIGFTAPMSGSSDFSGVRSEMIRFARSYRFDRSWVQAANSQHIQFLNNQTAKNNAFTAQQNQIHQSNMNALDQSFNSYMERSAASDRAHSNYMNNSYASDSSHSSYIDSIYEREQMVDTSTGTRYEVEGYHDYNYVNPNDSSMYIQSNDHLYNPNVNLNQGENYNLLQPYNGNY</sequence>
<gene>
    <name evidence="2" type="ORF">JAZ07_22160</name>
</gene>
<feature type="signal peptide" evidence="1">
    <location>
        <begin position="1"/>
        <end position="21"/>
    </location>
</feature>
<name>A0A9E4T6F2_9GAMM</name>
<organism evidence="2 3">
    <name type="scientific">Candidatus Thiodiazotropha taylori</name>
    <dbReference type="NCBI Taxonomy" id="2792791"/>
    <lineage>
        <taxon>Bacteria</taxon>
        <taxon>Pseudomonadati</taxon>
        <taxon>Pseudomonadota</taxon>
        <taxon>Gammaproteobacteria</taxon>
        <taxon>Chromatiales</taxon>
        <taxon>Sedimenticolaceae</taxon>
        <taxon>Candidatus Thiodiazotropha</taxon>
    </lineage>
</organism>
<accession>A0A9E4T6F2</accession>
<evidence type="ECO:0000313" key="2">
    <source>
        <dbReference type="EMBL" id="MCG7949050.1"/>
    </source>
</evidence>
<protein>
    <recommendedName>
        <fullName evidence="4">FlgO domain-containing protein</fullName>
    </recommendedName>
</protein>